<dbReference type="PROSITE" id="PS00674">
    <property type="entry name" value="AAA"/>
    <property type="match status" value="1"/>
</dbReference>
<dbReference type="GO" id="GO:0009507">
    <property type="term" value="C:chloroplast"/>
    <property type="evidence" value="ECO:0007669"/>
    <property type="project" value="TreeGrafter"/>
</dbReference>
<keyword evidence="5" id="KW-0378">Hydrolase</keyword>
<name>A0A830HY09_9CHLO</name>
<evidence type="ECO:0000259" key="11">
    <source>
        <dbReference type="SMART" id="SM00382"/>
    </source>
</evidence>
<dbReference type="InterPro" id="IPR027417">
    <property type="entry name" value="P-loop_NTPase"/>
</dbReference>
<evidence type="ECO:0000256" key="10">
    <source>
        <dbReference type="SAM" id="MobiDB-lite"/>
    </source>
</evidence>
<accession>A0A830HY09</accession>
<evidence type="ECO:0000313" key="13">
    <source>
        <dbReference type="Proteomes" id="UP000660262"/>
    </source>
</evidence>
<protein>
    <recommendedName>
        <fullName evidence="11">AAA+ ATPase domain-containing protein</fullName>
    </recommendedName>
</protein>
<comment type="caution">
    <text evidence="12">The sequence shown here is derived from an EMBL/GenBank/DDBJ whole genome shotgun (WGS) entry which is preliminary data.</text>
</comment>
<dbReference type="InterPro" id="IPR003593">
    <property type="entry name" value="AAA+_ATPase"/>
</dbReference>
<keyword evidence="9" id="KW-0472">Membrane</keyword>
<feature type="domain" description="AAA+ ATPase" evidence="11">
    <location>
        <begin position="577"/>
        <end position="715"/>
    </location>
</feature>
<dbReference type="GO" id="GO:0016020">
    <property type="term" value="C:membrane"/>
    <property type="evidence" value="ECO:0007669"/>
    <property type="project" value="UniProtKB-SubCell"/>
</dbReference>
<keyword evidence="8" id="KW-1133">Transmembrane helix</keyword>
<keyword evidence="2" id="KW-0645">Protease</keyword>
<evidence type="ECO:0000256" key="9">
    <source>
        <dbReference type="ARBA" id="ARBA00023136"/>
    </source>
</evidence>
<dbReference type="Pfam" id="PF00004">
    <property type="entry name" value="AAA"/>
    <property type="match status" value="1"/>
</dbReference>
<organism evidence="12 13">
    <name type="scientific">Pycnococcus provasolii</name>
    <dbReference type="NCBI Taxonomy" id="41880"/>
    <lineage>
        <taxon>Eukaryota</taxon>
        <taxon>Viridiplantae</taxon>
        <taxon>Chlorophyta</taxon>
        <taxon>Pseudoscourfieldiophyceae</taxon>
        <taxon>Pseudoscourfieldiales</taxon>
        <taxon>Pycnococcaceae</taxon>
        <taxon>Pycnococcus</taxon>
    </lineage>
</organism>
<keyword evidence="6" id="KW-0067">ATP-binding</keyword>
<dbReference type="Gene3D" id="1.10.8.60">
    <property type="match status" value="1"/>
</dbReference>
<dbReference type="SUPFAM" id="SSF140990">
    <property type="entry name" value="FtsH protease domain-like"/>
    <property type="match status" value="1"/>
</dbReference>
<dbReference type="InterPro" id="IPR037219">
    <property type="entry name" value="Peptidase_M41-like"/>
</dbReference>
<keyword evidence="3" id="KW-0812">Transmembrane</keyword>
<gene>
    <name evidence="12" type="ORF">PPROV_000904200</name>
</gene>
<dbReference type="GO" id="GO:0004176">
    <property type="term" value="F:ATP-dependent peptidase activity"/>
    <property type="evidence" value="ECO:0007669"/>
    <property type="project" value="InterPro"/>
</dbReference>
<proteinExistence type="predicted"/>
<dbReference type="EMBL" id="BNJQ01000029">
    <property type="protein sequence ID" value="GHP10311.1"/>
    <property type="molecule type" value="Genomic_DNA"/>
</dbReference>
<dbReference type="Proteomes" id="UP000660262">
    <property type="component" value="Unassembled WGS sequence"/>
</dbReference>
<feature type="region of interest" description="Disordered" evidence="10">
    <location>
        <begin position="43"/>
        <end position="79"/>
    </location>
</feature>
<dbReference type="GO" id="GO:0006508">
    <property type="term" value="P:proteolysis"/>
    <property type="evidence" value="ECO:0007669"/>
    <property type="project" value="UniProtKB-KW"/>
</dbReference>
<dbReference type="GO" id="GO:0005524">
    <property type="term" value="F:ATP binding"/>
    <property type="evidence" value="ECO:0007669"/>
    <property type="project" value="UniProtKB-KW"/>
</dbReference>
<evidence type="ECO:0000256" key="4">
    <source>
        <dbReference type="ARBA" id="ARBA00022741"/>
    </source>
</evidence>
<dbReference type="InterPro" id="IPR003959">
    <property type="entry name" value="ATPase_AAA_core"/>
</dbReference>
<feature type="compositionally biased region" description="Acidic residues" evidence="10">
    <location>
        <begin position="66"/>
        <end position="79"/>
    </location>
</feature>
<evidence type="ECO:0000256" key="3">
    <source>
        <dbReference type="ARBA" id="ARBA00022692"/>
    </source>
</evidence>
<dbReference type="InterPro" id="IPR003960">
    <property type="entry name" value="ATPase_AAA_CS"/>
</dbReference>
<dbReference type="GO" id="GO:0045037">
    <property type="term" value="P:protein import into chloroplast stroma"/>
    <property type="evidence" value="ECO:0007669"/>
    <property type="project" value="TreeGrafter"/>
</dbReference>
<reference evidence="12" key="1">
    <citation type="submission" date="2020-10" db="EMBL/GenBank/DDBJ databases">
        <title>Unveiling of a novel bifunctional photoreceptor, Dualchrome1, isolated from a cosmopolitan green alga.</title>
        <authorList>
            <person name="Suzuki S."/>
            <person name="Kawachi M."/>
        </authorList>
    </citation>
    <scope>NUCLEOTIDE SEQUENCE</scope>
    <source>
        <strain evidence="12">NIES 2893</strain>
    </source>
</reference>
<feature type="region of interest" description="Disordered" evidence="10">
    <location>
        <begin position="106"/>
        <end position="129"/>
    </location>
</feature>
<dbReference type="SUPFAM" id="SSF52540">
    <property type="entry name" value="P-loop containing nucleoside triphosphate hydrolases"/>
    <property type="match status" value="1"/>
</dbReference>
<evidence type="ECO:0000256" key="5">
    <source>
        <dbReference type="ARBA" id="ARBA00022801"/>
    </source>
</evidence>
<evidence type="ECO:0000256" key="7">
    <source>
        <dbReference type="ARBA" id="ARBA00022946"/>
    </source>
</evidence>
<keyword evidence="13" id="KW-1185">Reference proteome</keyword>
<dbReference type="Gene3D" id="1.20.58.760">
    <property type="entry name" value="Peptidase M41"/>
    <property type="match status" value="1"/>
</dbReference>
<dbReference type="FunFam" id="3.40.50.300:FF:000277">
    <property type="entry name" value="ATP-dependent zinc metalloprotease FtsH"/>
    <property type="match status" value="1"/>
</dbReference>
<evidence type="ECO:0000313" key="12">
    <source>
        <dbReference type="EMBL" id="GHP10311.1"/>
    </source>
</evidence>
<dbReference type="AlphaFoldDB" id="A0A830HY09"/>
<dbReference type="PANTHER" id="PTHR23076">
    <property type="entry name" value="METALLOPROTEASE M41 FTSH"/>
    <property type="match status" value="1"/>
</dbReference>
<evidence type="ECO:0000256" key="6">
    <source>
        <dbReference type="ARBA" id="ARBA00022840"/>
    </source>
</evidence>
<dbReference type="GO" id="GO:0004222">
    <property type="term" value="F:metalloendopeptidase activity"/>
    <property type="evidence" value="ECO:0007669"/>
    <property type="project" value="InterPro"/>
</dbReference>
<keyword evidence="4" id="KW-0547">Nucleotide-binding</keyword>
<dbReference type="PANTHER" id="PTHR23076:SF56">
    <property type="entry name" value="INACTIVE ATP-DEPENDENT ZINC METALLOPROTEASE FTSHI 2, CHLOROPLASTIC-RELATED"/>
    <property type="match status" value="1"/>
</dbReference>
<comment type="subcellular location">
    <subcellularLocation>
        <location evidence="1">Membrane</location>
        <topology evidence="1">Multi-pass membrane protein</topology>
    </subcellularLocation>
</comment>
<dbReference type="SMART" id="SM00382">
    <property type="entry name" value="AAA"/>
    <property type="match status" value="1"/>
</dbReference>
<dbReference type="Gene3D" id="3.40.50.300">
    <property type="entry name" value="P-loop containing nucleotide triphosphate hydrolases"/>
    <property type="match status" value="1"/>
</dbReference>
<dbReference type="GO" id="GO:0016887">
    <property type="term" value="F:ATP hydrolysis activity"/>
    <property type="evidence" value="ECO:0007669"/>
    <property type="project" value="InterPro"/>
</dbReference>
<evidence type="ECO:0000256" key="1">
    <source>
        <dbReference type="ARBA" id="ARBA00004141"/>
    </source>
</evidence>
<evidence type="ECO:0000256" key="2">
    <source>
        <dbReference type="ARBA" id="ARBA00022670"/>
    </source>
</evidence>
<keyword evidence="7" id="KW-0809">Transit peptide</keyword>
<evidence type="ECO:0000256" key="8">
    <source>
        <dbReference type="ARBA" id="ARBA00022989"/>
    </source>
</evidence>
<sequence>MAARLHPLLRTRITHARTLRTRRLAHSGYASAVPAVRCRRLRTGRTRATPLNRAAVTTHGAREGGVNDDDEEEDDEDDDVEYEYVEVEVEDEDEDADADVLVEATASAQASQQRQQGTSASASASATPQQSVVSVLNVENSEQNLKSVYTKNEIDPSFVSPWDTSPGLASPTPNEKRADALSTGIMPKSANAVQRWWKNWRESVDPHSGSSNVGTIQPWEIPGAKPEHWPMVNDRTWQRRGDYNWYMQFYPAKRYTYTTHGLPRVRERLRYNELLRDIRHGKVEYLVQWEKPVKVEMVVVYTKKEGRVVKCALIPTNDVRIRLAANHNGVPIFVQKMSIDHVMPGGGYTPPSTVANAKAFVTSAEGKKFLTDARGIVPPIVIVLIYAFVRVAKWSRGDLGDRDAMYKEQIGGRAFNKRVEDVIVRIKDVKLKEQLRLMQEQDGVTKDVAFREFRTLRKTDQEGAESLGFGTKEAAIEYVRNIVIQWTREENLSREVAAAALEQWSVKTFEAGKQFRRTVGDEGRGVDGKNLNLVYNKREDRVSLDDVAGIGAIRQELQEIVDFFKNARKFGDSGATVPRGVLFVGPPGTGKTLIARAMAGEIDCNFYAINASEFCEIFAGVGAARVRRLFADAVRNAPAVIFIDEIDAVGRTRAVTDPNEERNQTLNQLLTELDGFNPRKTDVIIMAATNRVDILDSALIRPGRFDRIVNVPKPNKEGRGELFRLYCTKFNMLDDVEEVVKFGMSTRFEGASGATVAGLFNVAARYAARKGEAGISIESLRKCVYTVSLESARPPPMDMAERGAFTQAGKILAVALLPGQPRVEAAGCGCGKFGDKAYTTVHQDRCAIKRDEIDFGVDVVTKGERNLHLVLQLSGRAGEESRFGPLGLSTNHSYDMWMAKQIAQGMMYEDAMSEDDRLGWNFRALSLPLIRLREGSMVNPQDISNTIVDAPHSLYEDVEEIIKQKLDASYEAALQIISENREAYEQVARALLENRGRAVDGEVLHEIVDKYKKRDYKNRRGAEIQQGIQGTFPWQKPQELLGSGAE</sequence>
<dbReference type="OrthoDB" id="1413014at2759"/>